<evidence type="ECO:0000259" key="9">
    <source>
        <dbReference type="Pfam" id="PF13359"/>
    </source>
</evidence>
<evidence type="ECO:0000256" key="4">
    <source>
        <dbReference type="ARBA" id="ARBA00022722"/>
    </source>
</evidence>
<dbReference type="InterPro" id="IPR045249">
    <property type="entry name" value="HARBI1-like"/>
</dbReference>
<feature type="domain" description="MLLE-like" evidence="10">
    <location>
        <begin position="446"/>
        <end position="494"/>
    </location>
</feature>
<dbReference type="AlphaFoldDB" id="A0A8J5CB94"/>
<proteinExistence type="inferred from homology"/>
<feature type="domain" description="DDE Tnp4" evidence="9">
    <location>
        <begin position="48"/>
        <end position="207"/>
    </location>
</feature>
<keyword evidence="7" id="KW-0539">Nucleus</keyword>
<evidence type="ECO:0000256" key="2">
    <source>
        <dbReference type="ARBA" id="ARBA00004123"/>
    </source>
</evidence>
<dbReference type="EMBL" id="JACMSC010000020">
    <property type="protein sequence ID" value="KAG6472064.1"/>
    <property type="molecule type" value="Genomic_DNA"/>
</dbReference>
<dbReference type="GO" id="GO:0016787">
    <property type="term" value="F:hydrolase activity"/>
    <property type="evidence" value="ECO:0007669"/>
    <property type="project" value="UniProtKB-KW"/>
</dbReference>
<dbReference type="GO" id="GO:0005634">
    <property type="term" value="C:nucleus"/>
    <property type="evidence" value="ECO:0007669"/>
    <property type="project" value="UniProtKB-SubCell"/>
</dbReference>
<dbReference type="InterPro" id="IPR027806">
    <property type="entry name" value="HARBI1_dom"/>
</dbReference>
<dbReference type="Proteomes" id="UP000734854">
    <property type="component" value="Unassembled WGS sequence"/>
</dbReference>
<organism evidence="11 12">
    <name type="scientific">Zingiber officinale</name>
    <name type="common">Ginger</name>
    <name type="synonym">Amomum zingiber</name>
    <dbReference type="NCBI Taxonomy" id="94328"/>
    <lineage>
        <taxon>Eukaryota</taxon>
        <taxon>Viridiplantae</taxon>
        <taxon>Streptophyta</taxon>
        <taxon>Embryophyta</taxon>
        <taxon>Tracheophyta</taxon>
        <taxon>Spermatophyta</taxon>
        <taxon>Magnoliopsida</taxon>
        <taxon>Liliopsida</taxon>
        <taxon>Zingiberales</taxon>
        <taxon>Zingiberaceae</taxon>
        <taxon>Zingiber</taxon>
    </lineage>
</organism>
<comment type="similarity">
    <text evidence="3">Belongs to the HARBI1 family.</text>
</comment>
<dbReference type="InterPro" id="IPR056623">
    <property type="entry name" value="MLLE_2"/>
</dbReference>
<feature type="region of interest" description="Disordered" evidence="8">
    <location>
        <begin position="359"/>
        <end position="385"/>
    </location>
</feature>
<feature type="compositionally biased region" description="Polar residues" evidence="8">
    <location>
        <begin position="360"/>
        <end position="375"/>
    </location>
</feature>
<protein>
    <recommendedName>
        <fullName evidence="13">DDE Tnp4 domain-containing protein</fullName>
    </recommendedName>
</protein>
<dbReference type="GO" id="GO:0004518">
    <property type="term" value="F:nuclease activity"/>
    <property type="evidence" value="ECO:0007669"/>
    <property type="project" value="UniProtKB-KW"/>
</dbReference>
<sequence length="500" mass="57355">MDRRTFGILCDMVRDIGDLKDTKNMSLQEVVAIFVLSRRSLSVFQGALDGTLIKATPPSDQKPRYRTRKANIASNVLGVCCPNMQFIYVLLGWEGSAHDGRVLRDAMIRSNGLKVPQGCYYLVDSGYCNADGFLAPFRGQRYHLNEFHGHRPHTAEEYFNMKHSKARNVIERCFGLLKGRWKILASPSFFPIETQVRIILACCLLHNLIRKYMSFDPQELEPFEEDDMEDEHFEDDEYVTSITPTEEWTNFRNSLALEMQSGCQWNDVEKKIACEKQWFDSYCQTHKEAKGMWDFKFPYLNQLELVYGRDRAIGAVVQGYVDAIYNLEVDQNDESGGENLGAFYPFSNEYEEDNNVYFESESTPTGSQNTDVTKSATKRKQPLTTRDKVARKKKPTAHLDIVTQLQDMNNEFRTFVDGFNANFVTIANVMVEENLREKMASKRMKDVIAELMNLSLPSGDVFKAANIFTADKDKIDVLFNLPSELRRNYVVSLLIPSPSM</sequence>
<gene>
    <name evidence="11" type="ORF">ZIOFF_069519</name>
</gene>
<evidence type="ECO:0000313" key="11">
    <source>
        <dbReference type="EMBL" id="KAG6472064.1"/>
    </source>
</evidence>
<dbReference type="GO" id="GO:0046872">
    <property type="term" value="F:metal ion binding"/>
    <property type="evidence" value="ECO:0007669"/>
    <property type="project" value="UniProtKB-KW"/>
</dbReference>
<evidence type="ECO:0008006" key="13">
    <source>
        <dbReference type="Google" id="ProtNLM"/>
    </source>
</evidence>
<keyword evidence="6" id="KW-0378">Hydrolase</keyword>
<evidence type="ECO:0000256" key="1">
    <source>
        <dbReference type="ARBA" id="ARBA00001968"/>
    </source>
</evidence>
<reference evidence="11 12" key="1">
    <citation type="submission" date="2020-08" db="EMBL/GenBank/DDBJ databases">
        <title>Plant Genome Project.</title>
        <authorList>
            <person name="Zhang R.-G."/>
        </authorList>
    </citation>
    <scope>NUCLEOTIDE SEQUENCE [LARGE SCALE GENOMIC DNA]</scope>
    <source>
        <tissue evidence="11">Rhizome</tissue>
    </source>
</reference>
<comment type="caution">
    <text evidence="11">The sequence shown here is derived from an EMBL/GenBank/DDBJ whole genome shotgun (WGS) entry which is preliminary data.</text>
</comment>
<keyword evidence="4" id="KW-0540">Nuclease</keyword>
<comment type="cofactor">
    <cofactor evidence="1">
        <name>a divalent metal cation</name>
        <dbReference type="ChEBI" id="CHEBI:60240"/>
    </cofactor>
</comment>
<keyword evidence="5" id="KW-0479">Metal-binding</keyword>
<evidence type="ECO:0000256" key="8">
    <source>
        <dbReference type="SAM" id="MobiDB-lite"/>
    </source>
</evidence>
<name>A0A8J5CB94_ZINOF</name>
<evidence type="ECO:0000259" key="10">
    <source>
        <dbReference type="Pfam" id="PF23950"/>
    </source>
</evidence>
<comment type="subcellular location">
    <subcellularLocation>
        <location evidence="2">Nucleus</location>
    </subcellularLocation>
</comment>
<dbReference type="Pfam" id="PF13359">
    <property type="entry name" value="DDE_Tnp_4"/>
    <property type="match status" value="1"/>
</dbReference>
<evidence type="ECO:0000256" key="6">
    <source>
        <dbReference type="ARBA" id="ARBA00022801"/>
    </source>
</evidence>
<evidence type="ECO:0000256" key="7">
    <source>
        <dbReference type="ARBA" id="ARBA00023242"/>
    </source>
</evidence>
<evidence type="ECO:0000256" key="5">
    <source>
        <dbReference type="ARBA" id="ARBA00022723"/>
    </source>
</evidence>
<dbReference type="PANTHER" id="PTHR22930">
    <property type="match status" value="1"/>
</dbReference>
<keyword evidence="12" id="KW-1185">Reference proteome</keyword>
<accession>A0A8J5CB94</accession>
<dbReference type="Pfam" id="PF23950">
    <property type="entry name" value="MLLE_2"/>
    <property type="match status" value="1"/>
</dbReference>
<evidence type="ECO:0000256" key="3">
    <source>
        <dbReference type="ARBA" id="ARBA00006958"/>
    </source>
</evidence>
<dbReference type="PANTHER" id="PTHR22930:SF293">
    <property type="entry name" value="PROTEIN ALP1-LIKE"/>
    <property type="match status" value="1"/>
</dbReference>
<evidence type="ECO:0000313" key="12">
    <source>
        <dbReference type="Proteomes" id="UP000734854"/>
    </source>
</evidence>